<evidence type="ECO:0000259" key="6">
    <source>
        <dbReference type="Pfam" id="PF08281"/>
    </source>
</evidence>
<feature type="domain" description="RNA polymerase sigma-70 region 2" evidence="5">
    <location>
        <begin position="24"/>
        <end position="89"/>
    </location>
</feature>
<dbReference type="NCBIfam" id="TIGR02937">
    <property type="entry name" value="sigma70-ECF"/>
    <property type="match status" value="1"/>
</dbReference>
<dbReference type="InterPro" id="IPR013324">
    <property type="entry name" value="RNA_pol_sigma_r3/r4-like"/>
</dbReference>
<dbReference type="PANTHER" id="PTHR43133:SF60">
    <property type="entry name" value="RNA POLYMERASE SIGMA FACTOR SIGV"/>
    <property type="match status" value="1"/>
</dbReference>
<dbReference type="EMBL" id="BAAADJ010000057">
    <property type="protein sequence ID" value="GAA0339513.1"/>
    <property type="molecule type" value="Genomic_DNA"/>
</dbReference>
<dbReference type="Proteomes" id="UP001500782">
    <property type="component" value="Unassembled WGS sequence"/>
</dbReference>
<protein>
    <submittedName>
        <fullName evidence="7">RNA polymerase sigma factor</fullName>
    </submittedName>
</protein>
<dbReference type="Gene3D" id="1.10.10.10">
    <property type="entry name" value="Winged helix-like DNA-binding domain superfamily/Winged helix DNA-binding domain"/>
    <property type="match status" value="1"/>
</dbReference>
<dbReference type="Pfam" id="PF04542">
    <property type="entry name" value="Sigma70_r2"/>
    <property type="match status" value="1"/>
</dbReference>
<dbReference type="InterPro" id="IPR013325">
    <property type="entry name" value="RNA_pol_sigma_r2"/>
</dbReference>
<accession>A0ABN0WJ68</accession>
<evidence type="ECO:0000256" key="2">
    <source>
        <dbReference type="ARBA" id="ARBA00023015"/>
    </source>
</evidence>
<keyword evidence="8" id="KW-1185">Reference proteome</keyword>
<comment type="similarity">
    <text evidence="1">Belongs to the sigma-70 factor family. ECF subfamily.</text>
</comment>
<dbReference type="InterPro" id="IPR007627">
    <property type="entry name" value="RNA_pol_sigma70_r2"/>
</dbReference>
<name>A0ABN0WJ68_9BACI</name>
<keyword evidence="4" id="KW-0804">Transcription</keyword>
<dbReference type="InterPro" id="IPR013249">
    <property type="entry name" value="RNA_pol_sigma70_r4_t2"/>
</dbReference>
<dbReference type="Pfam" id="PF08281">
    <property type="entry name" value="Sigma70_r4_2"/>
    <property type="match status" value="1"/>
</dbReference>
<dbReference type="InterPro" id="IPR014284">
    <property type="entry name" value="RNA_pol_sigma-70_dom"/>
</dbReference>
<reference evidence="7 8" key="1">
    <citation type="journal article" date="2019" name="Int. J. Syst. Evol. Microbiol.">
        <title>The Global Catalogue of Microorganisms (GCM) 10K type strain sequencing project: providing services to taxonomists for standard genome sequencing and annotation.</title>
        <authorList>
            <consortium name="The Broad Institute Genomics Platform"/>
            <consortium name="The Broad Institute Genome Sequencing Center for Infectious Disease"/>
            <person name="Wu L."/>
            <person name="Ma J."/>
        </authorList>
    </citation>
    <scope>NUCLEOTIDE SEQUENCE [LARGE SCALE GENOMIC DNA]</scope>
    <source>
        <strain evidence="7 8">JCM 9731</strain>
    </source>
</reference>
<dbReference type="SUPFAM" id="SSF88659">
    <property type="entry name" value="Sigma3 and sigma4 domains of RNA polymerase sigma factors"/>
    <property type="match status" value="1"/>
</dbReference>
<evidence type="ECO:0000313" key="7">
    <source>
        <dbReference type="EMBL" id="GAA0339513.1"/>
    </source>
</evidence>
<dbReference type="InterPro" id="IPR039425">
    <property type="entry name" value="RNA_pol_sigma-70-like"/>
</dbReference>
<keyword evidence="3" id="KW-0731">Sigma factor</keyword>
<dbReference type="InterPro" id="IPR036388">
    <property type="entry name" value="WH-like_DNA-bd_sf"/>
</dbReference>
<comment type="caution">
    <text evidence="7">The sequence shown here is derived from an EMBL/GenBank/DDBJ whole genome shotgun (WGS) entry which is preliminary data.</text>
</comment>
<feature type="domain" description="RNA polymerase sigma factor 70 region 4 type 2" evidence="6">
    <location>
        <begin position="115"/>
        <end position="165"/>
    </location>
</feature>
<dbReference type="SUPFAM" id="SSF88946">
    <property type="entry name" value="Sigma2 domain of RNA polymerase sigma factors"/>
    <property type="match status" value="1"/>
</dbReference>
<keyword evidence="2" id="KW-0805">Transcription regulation</keyword>
<evidence type="ECO:0000313" key="8">
    <source>
        <dbReference type="Proteomes" id="UP001500782"/>
    </source>
</evidence>
<dbReference type="RefSeq" id="WP_343801165.1">
    <property type="nucleotide sequence ID" value="NZ_BAAADJ010000057.1"/>
</dbReference>
<evidence type="ECO:0000256" key="1">
    <source>
        <dbReference type="ARBA" id="ARBA00010641"/>
    </source>
</evidence>
<dbReference type="PANTHER" id="PTHR43133">
    <property type="entry name" value="RNA POLYMERASE ECF-TYPE SIGMA FACTO"/>
    <property type="match status" value="1"/>
</dbReference>
<gene>
    <name evidence="7" type="ORF">GCM10008967_32310</name>
</gene>
<organism evidence="7 8">
    <name type="scientific">Bacillus carboniphilus</name>
    <dbReference type="NCBI Taxonomy" id="86663"/>
    <lineage>
        <taxon>Bacteria</taxon>
        <taxon>Bacillati</taxon>
        <taxon>Bacillota</taxon>
        <taxon>Bacilli</taxon>
        <taxon>Bacillales</taxon>
        <taxon>Bacillaceae</taxon>
        <taxon>Bacillus</taxon>
    </lineage>
</organism>
<evidence type="ECO:0000259" key="5">
    <source>
        <dbReference type="Pfam" id="PF04542"/>
    </source>
</evidence>
<proteinExistence type="inferred from homology"/>
<dbReference type="Gene3D" id="1.10.1740.10">
    <property type="match status" value="1"/>
</dbReference>
<sequence>MLTNTIKKEISVDTMEVERPLEQLIRENHQPIFNYCYQILRNQQDAEDAVQEVFIKALMNYHPERIIHQKAWLYKIAYRHCLNKSKRNRLFQFIPFTEKYKSSHIHNDHSQNNLELDYILAQLKAKERAILALRIIEDRDYEEIGQILNINSATARKRFERVKLKVQKIIEGRMDHE</sequence>
<evidence type="ECO:0000256" key="3">
    <source>
        <dbReference type="ARBA" id="ARBA00023082"/>
    </source>
</evidence>
<evidence type="ECO:0000256" key="4">
    <source>
        <dbReference type="ARBA" id="ARBA00023163"/>
    </source>
</evidence>